<dbReference type="SMART" id="SM00214">
    <property type="entry name" value="VWC"/>
    <property type="match status" value="4"/>
</dbReference>
<dbReference type="Pfam" id="PF07703">
    <property type="entry name" value="A2M_BRD"/>
    <property type="match status" value="1"/>
</dbReference>
<dbReference type="InterPro" id="IPR002890">
    <property type="entry name" value="MG2"/>
</dbReference>
<reference evidence="6" key="1">
    <citation type="journal article" date="2012" name="Nature">
        <title>The oyster genome reveals stress adaptation and complexity of shell formation.</title>
        <authorList>
            <person name="Zhang G."/>
            <person name="Fang X."/>
            <person name="Guo X."/>
            <person name="Li L."/>
            <person name="Luo R."/>
            <person name="Xu F."/>
            <person name="Yang P."/>
            <person name="Zhang L."/>
            <person name="Wang X."/>
            <person name="Qi H."/>
            <person name="Xiong Z."/>
            <person name="Que H."/>
            <person name="Xie Y."/>
            <person name="Holland P.W."/>
            <person name="Paps J."/>
            <person name="Zhu Y."/>
            <person name="Wu F."/>
            <person name="Chen Y."/>
            <person name="Wang J."/>
            <person name="Peng C."/>
            <person name="Meng J."/>
            <person name="Yang L."/>
            <person name="Liu J."/>
            <person name="Wen B."/>
            <person name="Zhang N."/>
            <person name="Huang Z."/>
            <person name="Zhu Q."/>
            <person name="Feng Y."/>
            <person name="Mount A."/>
            <person name="Hedgecock D."/>
            <person name="Xu Z."/>
            <person name="Liu Y."/>
            <person name="Domazet-Loso T."/>
            <person name="Du Y."/>
            <person name="Sun X."/>
            <person name="Zhang S."/>
            <person name="Liu B."/>
            <person name="Cheng P."/>
            <person name="Jiang X."/>
            <person name="Li J."/>
            <person name="Fan D."/>
            <person name="Wang W."/>
            <person name="Fu W."/>
            <person name="Wang T."/>
            <person name="Wang B."/>
            <person name="Zhang J."/>
            <person name="Peng Z."/>
            <person name="Li Y."/>
            <person name="Li N."/>
            <person name="Wang J."/>
            <person name="Chen M."/>
            <person name="He Y."/>
            <person name="Tan F."/>
            <person name="Song X."/>
            <person name="Zheng Q."/>
            <person name="Huang R."/>
            <person name="Yang H."/>
            <person name="Du X."/>
            <person name="Chen L."/>
            <person name="Yang M."/>
            <person name="Gaffney P.M."/>
            <person name="Wang S."/>
            <person name="Luo L."/>
            <person name="She Z."/>
            <person name="Ming Y."/>
            <person name="Huang W."/>
            <person name="Zhang S."/>
            <person name="Huang B."/>
            <person name="Zhang Y."/>
            <person name="Qu T."/>
            <person name="Ni P."/>
            <person name="Miao G."/>
            <person name="Wang J."/>
            <person name="Wang Q."/>
            <person name="Steinberg C.E."/>
            <person name="Wang H."/>
            <person name="Li N."/>
            <person name="Qian L."/>
            <person name="Zhang G."/>
            <person name="Li Y."/>
            <person name="Yang H."/>
            <person name="Liu X."/>
            <person name="Wang J."/>
            <person name="Yin Y."/>
            <person name="Wang J."/>
        </authorList>
    </citation>
    <scope>NUCLEOTIDE SEQUENCE [LARGE SCALE GENOMIC DNA]</scope>
    <source>
        <strain evidence="6">05x7-T-G4-1.051#20</strain>
    </source>
</reference>
<accession>K1QTW3</accession>
<protein>
    <submittedName>
        <fullName evidence="6">Murinoglobulin-2</fullName>
    </submittedName>
</protein>
<dbReference type="InParanoid" id="K1QTW3"/>
<dbReference type="Pfam" id="PF17789">
    <property type="entry name" value="MG4"/>
    <property type="match status" value="1"/>
</dbReference>
<dbReference type="PANTHER" id="PTHR11412">
    <property type="entry name" value="MACROGLOBULIN / COMPLEMENT"/>
    <property type="match status" value="1"/>
</dbReference>
<dbReference type="Gene3D" id="2.60.40.1930">
    <property type="match status" value="3"/>
</dbReference>
<dbReference type="HOGENOM" id="CLU_257619_0_0_1"/>
<dbReference type="Gene3D" id="2.60.40.1940">
    <property type="match status" value="1"/>
</dbReference>
<feature type="domain" description="VWFC" evidence="5">
    <location>
        <begin position="596"/>
        <end position="659"/>
    </location>
</feature>
<organism evidence="6">
    <name type="scientific">Magallana gigas</name>
    <name type="common">Pacific oyster</name>
    <name type="synonym">Crassostrea gigas</name>
    <dbReference type="NCBI Taxonomy" id="29159"/>
    <lineage>
        <taxon>Eukaryota</taxon>
        <taxon>Metazoa</taxon>
        <taxon>Spiralia</taxon>
        <taxon>Lophotrochozoa</taxon>
        <taxon>Mollusca</taxon>
        <taxon>Bivalvia</taxon>
        <taxon>Autobranchia</taxon>
        <taxon>Pteriomorphia</taxon>
        <taxon>Ostreida</taxon>
        <taxon>Ostreoidea</taxon>
        <taxon>Ostreidae</taxon>
        <taxon>Magallana</taxon>
    </lineage>
</organism>
<feature type="region of interest" description="Disordered" evidence="3">
    <location>
        <begin position="1248"/>
        <end position="1268"/>
    </location>
</feature>
<evidence type="ECO:0000313" key="6">
    <source>
        <dbReference type="EMBL" id="EKC40287.1"/>
    </source>
</evidence>
<dbReference type="InterPro" id="IPR041555">
    <property type="entry name" value="MG3"/>
</dbReference>
<dbReference type="PROSITE" id="PS50184">
    <property type="entry name" value="VWFC_2"/>
    <property type="match status" value="4"/>
</dbReference>
<feature type="domain" description="VWFC" evidence="5">
    <location>
        <begin position="1016"/>
        <end position="1077"/>
    </location>
</feature>
<feature type="region of interest" description="Disordered" evidence="3">
    <location>
        <begin position="1284"/>
        <end position="1319"/>
    </location>
</feature>
<dbReference type="InterPro" id="IPR040839">
    <property type="entry name" value="MG4"/>
</dbReference>
<dbReference type="PROSITE" id="PS01208">
    <property type="entry name" value="VWFC_1"/>
    <property type="match status" value="1"/>
</dbReference>
<dbReference type="Gene3D" id="2.60.40.10">
    <property type="entry name" value="Immunoglobulins"/>
    <property type="match status" value="1"/>
</dbReference>
<feature type="domain" description="VWFC" evidence="5">
    <location>
        <begin position="943"/>
        <end position="1006"/>
    </location>
</feature>
<dbReference type="GO" id="GO:0004866">
    <property type="term" value="F:endopeptidase inhibitor activity"/>
    <property type="evidence" value="ECO:0007669"/>
    <property type="project" value="InterPro"/>
</dbReference>
<dbReference type="InterPro" id="IPR013783">
    <property type="entry name" value="Ig-like_fold"/>
</dbReference>
<dbReference type="SUPFAM" id="SSF57603">
    <property type="entry name" value="FnI-like domain"/>
    <property type="match status" value="3"/>
</dbReference>
<evidence type="ECO:0000256" key="4">
    <source>
        <dbReference type="SAM" id="SignalP"/>
    </source>
</evidence>
<dbReference type="SMART" id="SM01359">
    <property type="entry name" value="A2M_N_2"/>
    <property type="match status" value="1"/>
</dbReference>
<evidence type="ECO:0000259" key="5">
    <source>
        <dbReference type="PROSITE" id="PS50184"/>
    </source>
</evidence>
<keyword evidence="1 4" id="KW-0732">Signal</keyword>
<dbReference type="Pfam" id="PF17791">
    <property type="entry name" value="MG3"/>
    <property type="match status" value="1"/>
</dbReference>
<dbReference type="FunFam" id="2.60.40.1930:FF:000001">
    <property type="entry name" value="CD109 isoform 3"/>
    <property type="match status" value="1"/>
</dbReference>
<dbReference type="Pfam" id="PF01835">
    <property type="entry name" value="MG2"/>
    <property type="match status" value="1"/>
</dbReference>
<feature type="chain" id="PRO_5043522963" evidence="4">
    <location>
        <begin position="17"/>
        <end position="1352"/>
    </location>
</feature>
<feature type="compositionally biased region" description="Basic and acidic residues" evidence="3">
    <location>
        <begin position="1284"/>
        <end position="1303"/>
    </location>
</feature>
<evidence type="ECO:0000256" key="1">
    <source>
        <dbReference type="ARBA" id="ARBA00022729"/>
    </source>
</evidence>
<dbReference type="InterPro" id="IPR001007">
    <property type="entry name" value="VWF_dom"/>
</dbReference>
<dbReference type="Pfam" id="PF23334">
    <property type="entry name" value="VWC2L_2nd"/>
    <property type="match status" value="4"/>
</dbReference>
<evidence type="ECO:0000256" key="3">
    <source>
        <dbReference type="SAM" id="MobiDB-lite"/>
    </source>
</evidence>
<gene>
    <name evidence="6" type="ORF">CGI_10023721</name>
</gene>
<keyword evidence="2" id="KW-0325">Glycoprotein</keyword>
<dbReference type="PANTHER" id="PTHR11412:SF171">
    <property type="entry name" value="PREGNANCY ZONE PROTEIN-LIKE PROTEIN"/>
    <property type="match status" value="1"/>
</dbReference>
<sequence length="1352" mass="150361">MERRLLWLGLLHCVLAANASPDFLITVPASVYRGEEFDFCVTFPGTFQDGSVEVNAQMQLDDTDVVRYPPQTYLTEAIKCQKLVAPKREGYWTFNVTLQSHGSYVPNLPQWYPPRGNLSTTQTERVNVNTRREDADITLIQTDKPLYKPGQTVKFRILRLKANNRLRPDTDKIKWVYVENPSNIRVMQWKDVPTTQGIASLEMLLSNDPPQGNWVIKAIYNDSKEYSNTFSVEEYVLPKYEVSLTPPAYLLVDTQTIDFKVCAKYTYGKPVKGQLQVKVCYNSPYGYGWRRRGPQFIRPCTERLLEINGCTMVSVNASEIELNSRRYAIWGKLKINATVTEAGTGVVLSGQSQGPEVTIVSSTLEITDETDGSFKPAFPYRGKVTAKNPDESLIPQKRIQISASTYQLDSWRVALNVTTDDNGTALFAIKDLPENITSFSISAQDVDIQFESDNVYHKMSPGNAYKGVTRWYSPSNSYIQIDSFKQPVACGKDFQLDILYSTPSDTNYNFYVMVMSRGRIIYTTNKKHQFTKADSIQTTSSDPHQYLQIQKIPTTTPRPKIIISYPTPPIPKILNETIEAITGLPPILYRKRRSEKSCIDNAGKVFEDGSNFAPNVSEPCWICNCVEGSIKYCAMQMCDEPQCSNYTLIEGTCCGFVCPEEDQPASVKQPCDFVSAMTCFSSLPQTDMAATCSNLEKAKACLAPHEENCESDENFQTAIVSLTSVEPFCAGAAKCNIQKCYEDAGIDLTGGSSSTPNCDTFKTLQTCMAGISGVCEGNAIYDMTKQSLQGLEAICSSTDGALCNVQKCYEDAGIDLTGLSSMPQCNAFKALQACMKKMSTVCKYNTLYEITEQSLQNLKGICIGDGTDNCVDKSGEEIPHGQVFSPDLSDPCKSCTCDYGQATGCEYMYCDAPACDRYEMIPGTCCGFICLDSTIEPPAGVPNGCMDLRGNLVSDGEVFAPNRSDPCRMCSCENGETTKCNYIYCDAPPCERYKLVPGTCCGFICLENTNEPEEPLACIDELGKAIPNGEEAVNPQDPCKICTCEMGNLFCAEQICKIPVCRNFQHTEGTCCDGVCLDDMVKRSNLVGRVQIALPITAAFAPESQVIVFYVRSDGEVVSSSTRLEVEKCFDNKVNMEFINSPVKPGTNATIRVSGDPGSACSIGVVDKSIELLKADHQMTPEKDRLLCIKYVPIKILRNPYDVPVDSYQAFKNFGLRVFTNLKLETRPCVQYIYPMYHRVYAGGHEEMEDQDRGNEEENIGDDENNLWNDTSLRLVEGEIEEKAKSNHEHCNDAPDSFEDRTGPVETLSKDVQGSNTDHDHCYAVSLPETSEEINIDIDYVCQCYVWNGNRN</sequence>
<dbReference type="InterPro" id="IPR011625">
    <property type="entry name" value="A2M_N_BRD"/>
</dbReference>
<feature type="domain" description="VWFC" evidence="5">
    <location>
        <begin position="868"/>
        <end position="931"/>
    </location>
</feature>
<dbReference type="InterPro" id="IPR050473">
    <property type="entry name" value="A2M/Complement_sys"/>
</dbReference>
<evidence type="ECO:0000256" key="2">
    <source>
        <dbReference type="ARBA" id="ARBA00023180"/>
    </source>
</evidence>
<name>K1QTW3_MAGGI</name>
<feature type="signal peptide" evidence="4">
    <location>
        <begin position="1"/>
        <end position="16"/>
    </location>
</feature>
<dbReference type="EMBL" id="JH816397">
    <property type="protein sequence ID" value="EKC40287.1"/>
    <property type="molecule type" value="Genomic_DNA"/>
</dbReference>
<dbReference type="Gene3D" id="6.20.50.160">
    <property type="match status" value="1"/>
</dbReference>
<proteinExistence type="predicted"/>